<dbReference type="VEuPathDB" id="TriTrypDB:TcBrA4_0059490"/>
<dbReference type="SUPFAM" id="SSF50978">
    <property type="entry name" value="WD40 repeat-like"/>
    <property type="match status" value="1"/>
</dbReference>
<keyword evidence="2" id="KW-0539">Nucleus</keyword>
<evidence type="ECO:0000313" key="4">
    <source>
        <dbReference type="EMBL" id="AAL86602.1"/>
    </source>
</evidence>
<evidence type="ECO:0000256" key="1">
    <source>
        <dbReference type="ARBA" id="ARBA00004123"/>
    </source>
</evidence>
<accession>Q8T2W1</accession>
<organism evidence="4">
    <name type="scientific">Trypanosoma cruzi</name>
    <dbReference type="NCBI Taxonomy" id="5693"/>
    <lineage>
        <taxon>Eukaryota</taxon>
        <taxon>Discoba</taxon>
        <taxon>Euglenozoa</taxon>
        <taxon>Kinetoplastea</taxon>
        <taxon>Metakinetoplastina</taxon>
        <taxon>Trypanosomatida</taxon>
        <taxon>Trypanosomatidae</taxon>
        <taxon>Trypanosoma</taxon>
        <taxon>Schizotrypanum</taxon>
    </lineage>
</organism>
<dbReference type="InterPro" id="IPR015943">
    <property type="entry name" value="WD40/YVTN_repeat-like_dom_sf"/>
</dbReference>
<dbReference type="Gene3D" id="2.130.10.10">
    <property type="entry name" value="YVTN repeat-like/Quinoprotein amine dehydrogenase"/>
    <property type="match status" value="1"/>
</dbReference>
<feature type="compositionally biased region" description="Acidic residues" evidence="3">
    <location>
        <begin position="367"/>
        <end position="385"/>
    </location>
</feature>
<dbReference type="VEuPathDB" id="TriTrypDB:ECC02_002703"/>
<dbReference type="GO" id="GO:0005634">
    <property type="term" value="C:nucleus"/>
    <property type="evidence" value="ECO:0007669"/>
    <property type="project" value="UniProtKB-SubCell"/>
</dbReference>
<dbReference type="VEuPathDB" id="TriTrypDB:TcCLB.508337.10"/>
<dbReference type="VEuPathDB" id="TriTrypDB:C3747_1g397"/>
<dbReference type="VEuPathDB" id="TriTrypDB:C4B63_2g359"/>
<dbReference type="InterPro" id="IPR036322">
    <property type="entry name" value="WD40_repeat_dom_sf"/>
</dbReference>
<dbReference type="VEuPathDB" id="TriTrypDB:BCY84_14524"/>
<dbReference type="Pfam" id="PF00400">
    <property type="entry name" value="WD40"/>
    <property type="match status" value="1"/>
</dbReference>
<feature type="compositionally biased region" description="Polar residues" evidence="3">
    <location>
        <begin position="326"/>
        <end position="344"/>
    </location>
</feature>
<dbReference type="VEuPathDB" id="TriTrypDB:TcG_07335"/>
<dbReference type="VEuPathDB" id="TriTrypDB:TcCLB.510431.80"/>
<proteinExistence type="predicted"/>
<dbReference type="InterPro" id="IPR033270">
    <property type="entry name" value="VPRBP/DCAF1"/>
</dbReference>
<evidence type="ECO:0000256" key="2">
    <source>
        <dbReference type="ARBA" id="ARBA00023242"/>
    </source>
</evidence>
<dbReference type="InterPro" id="IPR001680">
    <property type="entry name" value="WD40_rpt"/>
</dbReference>
<name>Q8T2W1_TRYCR</name>
<dbReference type="GO" id="GO:0016567">
    <property type="term" value="P:protein ubiquitination"/>
    <property type="evidence" value="ECO:0007669"/>
    <property type="project" value="InterPro"/>
</dbReference>
<dbReference type="VEuPathDB" id="TriTrypDB:TCSYLVIO_005632"/>
<dbReference type="VEuPathDB" id="TriTrypDB:TcYC6_0071990"/>
<evidence type="ECO:0000256" key="3">
    <source>
        <dbReference type="SAM" id="MobiDB-lite"/>
    </source>
</evidence>
<dbReference type="PANTHER" id="PTHR13129">
    <property type="entry name" value="VPRBP PROTEIN-RELATED"/>
    <property type="match status" value="1"/>
</dbReference>
<feature type="compositionally biased region" description="Low complexity" evidence="3">
    <location>
        <begin position="406"/>
        <end position="424"/>
    </location>
</feature>
<dbReference type="EMBL" id="AC114397">
    <property type="protein sequence ID" value="AAL86602.1"/>
    <property type="molecule type" value="Genomic_DNA"/>
</dbReference>
<dbReference type="VEuPathDB" id="TriTrypDB:TcCL_ESM00395"/>
<dbReference type="VEuPathDB" id="TriTrypDB:Tc_MARK_4260"/>
<protein>
    <submittedName>
        <fullName evidence="4">Tcc1i14-2.4</fullName>
    </submittedName>
</protein>
<reference evidence="4" key="1">
    <citation type="submission" date="2002-03" db="EMBL/GenBank/DDBJ databases">
        <authorList>
            <person name="Andersson B."/>
            <person name="Bontempi E.J."/>
        </authorList>
    </citation>
    <scope>NUCLEOTIDE SEQUENCE</scope>
    <source>
        <strain evidence="4">CL Brener</strain>
    </source>
</reference>
<dbReference type="VEuPathDB" id="TriTrypDB:TCDM_01643"/>
<feature type="compositionally biased region" description="Acidic residues" evidence="3">
    <location>
        <begin position="425"/>
        <end position="435"/>
    </location>
</feature>
<gene>
    <name evidence="4" type="primary">Tcc1i14-2.4</name>
</gene>
<feature type="region of interest" description="Disordered" evidence="3">
    <location>
        <begin position="326"/>
        <end position="441"/>
    </location>
</feature>
<dbReference type="GO" id="GO:0080008">
    <property type="term" value="C:Cul4-RING E3 ubiquitin ligase complex"/>
    <property type="evidence" value="ECO:0007669"/>
    <property type="project" value="TreeGrafter"/>
</dbReference>
<dbReference type="AlphaFoldDB" id="Q8T2W1"/>
<feature type="compositionally biased region" description="Acidic residues" evidence="3">
    <location>
        <begin position="346"/>
        <end position="359"/>
    </location>
</feature>
<comment type="subcellular location">
    <subcellularLocation>
        <location evidence="1">Nucleus</location>
    </subcellularLocation>
</comment>
<sequence>MGIDFSLRMRNNENHFLYRYPGHLFGIAGVGDEMQGDTIAFCDNGDTLVVGTSDGTIALFDTFPDDSSVEKLLEQHLVFDDDGVSGVFVSDDGDMFAVVSSDCEVAVMRRDSLPVVKYSVEGSRAARFSNSNTFLLTTCDERHTCRLYDISAQQEVRHFSDPSWVGENLDNVATFDAFSQLILSDAVLWDIRCGDKPIYRFDRLNESFCNAFHPSNLLVLVDEKIWDLRTLTMLQTVPAFKKTSSFHINLFGQVIYSFREASSLGNSASSVLSVVESHTFETVFSTEVRPPFRAFAIDPSDRYCAAIIDQDMGAVVRVFSTSSGPLPGQQTFPFPQSNGDNASETDLGENEDGDEDELDHDSSSSSSDEDSDDDPSSDTVDEEGSELDHTEAVSGADSEEVSDAFENGTLTTTGDETSGSGESGETAEEMEEVSDESMSST</sequence>
<dbReference type="PANTHER" id="PTHR13129:SF4">
    <property type="entry name" value="DDB1- AND CUL4-ASSOCIATED FACTOR 1"/>
    <property type="match status" value="1"/>
</dbReference>